<evidence type="ECO:0000313" key="11">
    <source>
        <dbReference type="Proteomes" id="UP001162162"/>
    </source>
</evidence>
<evidence type="ECO:0000256" key="2">
    <source>
        <dbReference type="ARBA" id="ARBA00009062"/>
    </source>
</evidence>
<protein>
    <recommendedName>
        <fullName evidence="9">Protein zwilch</fullName>
    </recommendedName>
</protein>
<evidence type="ECO:0000256" key="7">
    <source>
        <dbReference type="ARBA" id="ARBA00023306"/>
    </source>
</evidence>
<keyword evidence="8 9" id="KW-0137">Centromere</keyword>
<dbReference type="Gene3D" id="1.10.287.1880">
    <property type="match status" value="1"/>
</dbReference>
<dbReference type="GO" id="GO:0051301">
    <property type="term" value="P:cell division"/>
    <property type="evidence" value="ECO:0007669"/>
    <property type="project" value="UniProtKB-UniRule"/>
</dbReference>
<evidence type="ECO:0000256" key="8">
    <source>
        <dbReference type="ARBA" id="ARBA00023328"/>
    </source>
</evidence>
<dbReference type="PANTHER" id="PTHR15995:SF1">
    <property type="entry name" value="PROTEIN ZWILCH HOMOLOG"/>
    <property type="match status" value="1"/>
</dbReference>
<evidence type="ECO:0000256" key="5">
    <source>
        <dbReference type="ARBA" id="ARBA00022776"/>
    </source>
</evidence>
<comment type="caution">
    <text evidence="10">The sequence shown here is derived from an EMBL/GenBank/DDBJ whole genome shotgun (WGS) entry which is preliminary data.</text>
</comment>
<comment type="subcellular location">
    <subcellularLocation>
        <location evidence="1 9">Chromosome</location>
        <location evidence="1 9">Centromere</location>
        <location evidence="1 9">Kinetochore</location>
    </subcellularLocation>
</comment>
<dbReference type="PANTHER" id="PTHR15995">
    <property type="entry name" value="PROTEIN ZWILCH HOMOLOG"/>
    <property type="match status" value="1"/>
</dbReference>
<gene>
    <name evidence="10" type="ORF">NQ318_014807</name>
</gene>
<evidence type="ECO:0000256" key="9">
    <source>
        <dbReference type="RuleBase" id="RU369076"/>
    </source>
</evidence>
<evidence type="ECO:0000256" key="4">
    <source>
        <dbReference type="ARBA" id="ARBA00022618"/>
    </source>
</evidence>
<dbReference type="InterPro" id="IPR018630">
    <property type="entry name" value="Zwilch"/>
</dbReference>
<dbReference type="AlphaFoldDB" id="A0AAV8ZBT4"/>
<organism evidence="10 11">
    <name type="scientific">Aromia moschata</name>
    <dbReference type="NCBI Taxonomy" id="1265417"/>
    <lineage>
        <taxon>Eukaryota</taxon>
        <taxon>Metazoa</taxon>
        <taxon>Ecdysozoa</taxon>
        <taxon>Arthropoda</taxon>
        <taxon>Hexapoda</taxon>
        <taxon>Insecta</taxon>
        <taxon>Pterygota</taxon>
        <taxon>Neoptera</taxon>
        <taxon>Endopterygota</taxon>
        <taxon>Coleoptera</taxon>
        <taxon>Polyphaga</taxon>
        <taxon>Cucujiformia</taxon>
        <taxon>Chrysomeloidea</taxon>
        <taxon>Cerambycidae</taxon>
        <taxon>Cerambycinae</taxon>
        <taxon>Callichromatini</taxon>
        <taxon>Aromia</taxon>
    </lineage>
</organism>
<keyword evidence="4 9" id="KW-0132">Cell division</keyword>
<dbReference type="Proteomes" id="UP001162162">
    <property type="component" value="Unassembled WGS sequence"/>
</dbReference>
<keyword evidence="3 9" id="KW-0158">Chromosome</keyword>
<dbReference type="Pfam" id="PF09817">
    <property type="entry name" value="Zwilch"/>
    <property type="match status" value="1"/>
</dbReference>
<sequence>KEVFEDTTFPVKSITQENTGNTSALELTGDPLKIDLEGDESFGSYIKSDRPNHWVPEEARHFPLSLQKARQHINQQNKVKQDGNNTPIYVVCDSNDVQHTILLGAHKSNNFLMTVAVSTIGCYPKGHEKISFANMEIDHIKNTLTRNPKVDFLVKFKYYLYGTLLHNTEDIYRSESHGNIFVEVTCNNCSFDVPQNPSNMKMILKVITGHHLSSVNFLWEELCLIQTYLDILSDSDKCNDELTPISAAPTQESDVYKNINGILSYSVVKKEEKMEFDLRNIRQEQLLDKLWNILKCCENLLVLRDSLQYFFEELVETEYNIKVPENDTSNIATIINGLLNGKLAVPTLTFSQALECLFELGSEKLKNDYQVIIKNFYWASDQSINMMWSKFQNKHLMLQGGHRKTRISVNLRSGVIDLDHNISKLAYLGKLHVATEFIYLIKEQANLPEETFDNFCTRVYENYVHESTTPPHEFADLQQSPLCEFAMNLTSADTDVIQKLV</sequence>
<keyword evidence="7 9" id="KW-0131">Cell cycle</keyword>
<name>A0AAV8ZBT4_9CUCU</name>
<feature type="non-terminal residue" evidence="10">
    <location>
        <position position="1"/>
    </location>
</feature>
<evidence type="ECO:0000256" key="1">
    <source>
        <dbReference type="ARBA" id="ARBA00004629"/>
    </source>
</evidence>
<accession>A0AAV8ZBT4</accession>
<proteinExistence type="inferred from homology"/>
<dbReference type="Gene3D" id="1.20.58.730">
    <property type="match status" value="1"/>
</dbReference>
<keyword evidence="5 9" id="KW-0498">Mitosis</keyword>
<comment type="subunit">
    <text evidence="9">Component of the RZZ complex.</text>
</comment>
<keyword evidence="6 9" id="KW-0995">Kinetochore</keyword>
<comment type="similarity">
    <text evidence="2 9">Belongs to the ZWILCH family.</text>
</comment>
<comment type="function">
    <text evidence="9">Essential component of the mitotic checkpoint, which prevents cells from prematurely exiting mitosis. Required for the assembly of the dynein-dynactin and MAD1-MAD2 complexes onto kinetochores. Its function related to the spindle assembly machinery is proposed to depend on its association in the mitotic RZZ complex.</text>
</comment>
<evidence type="ECO:0000313" key="10">
    <source>
        <dbReference type="EMBL" id="KAJ8961555.1"/>
    </source>
</evidence>
<dbReference type="EMBL" id="JAPWTK010000005">
    <property type="protein sequence ID" value="KAJ8961555.1"/>
    <property type="molecule type" value="Genomic_DNA"/>
</dbReference>
<dbReference type="GO" id="GO:0034501">
    <property type="term" value="P:protein localization to kinetochore"/>
    <property type="evidence" value="ECO:0007669"/>
    <property type="project" value="UniProtKB-UniRule"/>
</dbReference>
<evidence type="ECO:0000256" key="6">
    <source>
        <dbReference type="ARBA" id="ARBA00022838"/>
    </source>
</evidence>
<dbReference type="GO" id="GO:0007094">
    <property type="term" value="P:mitotic spindle assembly checkpoint signaling"/>
    <property type="evidence" value="ECO:0007669"/>
    <property type="project" value="UniProtKB-UniRule"/>
</dbReference>
<evidence type="ECO:0000256" key="3">
    <source>
        <dbReference type="ARBA" id="ARBA00022454"/>
    </source>
</evidence>
<keyword evidence="11" id="KW-1185">Reference proteome</keyword>
<dbReference type="GO" id="GO:1990423">
    <property type="term" value="C:RZZ complex"/>
    <property type="evidence" value="ECO:0007669"/>
    <property type="project" value="UniProtKB-UniRule"/>
</dbReference>
<reference evidence="10" key="1">
    <citation type="journal article" date="2023" name="Insect Mol. Biol.">
        <title>Genome sequencing provides insights into the evolution of gene families encoding plant cell wall-degrading enzymes in longhorned beetles.</title>
        <authorList>
            <person name="Shin N.R."/>
            <person name="Okamura Y."/>
            <person name="Kirsch R."/>
            <person name="Pauchet Y."/>
        </authorList>
    </citation>
    <scope>NUCLEOTIDE SEQUENCE</scope>
    <source>
        <strain evidence="10">AMC_N1</strain>
    </source>
</reference>